<dbReference type="Gene3D" id="3.10.620.30">
    <property type="match status" value="1"/>
</dbReference>
<dbReference type="InterPro" id="IPR002931">
    <property type="entry name" value="Transglutaminase-like"/>
</dbReference>
<organism evidence="2 3">
    <name type="scientific">Geobacter soli</name>
    <dbReference type="NCBI Taxonomy" id="1510391"/>
    <lineage>
        <taxon>Bacteria</taxon>
        <taxon>Pseudomonadati</taxon>
        <taxon>Thermodesulfobacteriota</taxon>
        <taxon>Desulfuromonadia</taxon>
        <taxon>Geobacterales</taxon>
        <taxon>Geobacteraceae</taxon>
        <taxon>Geobacter</taxon>
    </lineage>
</organism>
<accession>A0A0C1TQ74</accession>
<dbReference type="Pfam" id="PF01841">
    <property type="entry name" value="Transglut_core"/>
    <property type="match status" value="1"/>
</dbReference>
<evidence type="ECO:0000313" key="2">
    <source>
        <dbReference type="EMBL" id="KIE42924.1"/>
    </source>
</evidence>
<comment type="caution">
    <text evidence="2">The sequence shown here is derived from an EMBL/GenBank/DDBJ whole genome shotgun (WGS) entry which is preliminary data.</text>
</comment>
<keyword evidence="3" id="KW-1185">Reference proteome</keyword>
<gene>
    <name evidence="2" type="ORF">SE37_09915</name>
</gene>
<name>A0A0C1TQ74_9BACT</name>
<dbReference type="SUPFAM" id="SSF54001">
    <property type="entry name" value="Cysteine proteinases"/>
    <property type="match status" value="1"/>
</dbReference>
<proteinExistence type="predicted"/>
<evidence type="ECO:0000313" key="3">
    <source>
        <dbReference type="Proteomes" id="UP000031433"/>
    </source>
</evidence>
<protein>
    <recommendedName>
        <fullName evidence="1">Transglutaminase-like domain-containing protein</fullName>
    </recommendedName>
</protein>
<feature type="domain" description="Transglutaminase-like" evidence="1">
    <location>
        <begin position="3"/>
        <end position="92"/>
    </location>
</feature>
<sequence>MKGAEETLRQKSGNDADQAALLAALLRSSGFPTRYVRGTIEFFPGIDKVKNLTGIDDPQKVVVFFQRAGIPFKPVVVGGQIANFQIEHIWVESEIPYSNYRGAVIDDFGKTWLALDTSIKPAGVAWNNPLDIVGLPFNTLRDDYLRSVQTTTPLEFIKSKAGEFLSNSNPGKTYQDLLSTKTVIPDVLKIIPSSLQFQSVAITGEYTALPPRIDAPDNVHRHYPGRR</sequence>
<dbReference type="InterPro" id="IPR038765">
    <property type="entry name" value="Papain-like_cys_pep_sf"/>
</dbReference>
<dbReference type="Proteomes" id="UP000031433">
    <property type="component" value="Unassembled WGS sequence"/>
</dbReference>
<reference evidence="2 3" key="1">
    <citation type="submission" date="2015-01" db="EMBL/GenBank/DDBJ databases">
        <title>Genome sequence of the anaerobic bacterium Geobacter soli GSS01, a dissimilatory Fe(III) reducer from soil.</title>
        <authorList>
            <person name="Yang G."/>
            <person name="Zhou S."/>
        </authorList>
    </citation>
    <scope>NUCLEOTIDE SEQUENCE [LARGE SCALE GENOMIC DNA]</scope>
    <source>
        <strain evidence="2 3">GSS01</strain>
    </source>
</reference>
<dbReference type="EMBL" id="JXBL01000001">
    <property type="protein sequence ID" value="KIE42924.1"/>
    <property type="molecule type" value="Genomic_DNA"/>
</dbReference>
<dbReference type="AlphaFoldDB" id="A0A0C1TQ74"/>
<evidence type="ECO:0000259" key="1">
    <source>
        <dbReference type="Pfam" id="PF01841"/>
    </source>
</evidence>